<reference evidence="1 2" key="1">
    <citation type="submission" date="2020-09" db="EMBL/GenBank/DDBJ databases">
        <title>De no assembly of potato wild relative species, Solanum commersonii.</title>
        <authorList>
            <person name="Cho K."/>
        </authorList>
    </citation>
    <scope>NUCLEOTIDE SEQUENCE [LARGE SCALE GENOMIC DNA]</scope>
    <source>
        <strain evidence="1">LZ3.2</strain>
        <tissue evidence="1">Leaf</tissue>
    </source>
</reference>
<protein>
    <submittedName>
        <fullName evidence="1">Uncharacterized protein</fullName>
    </submittedName>
</protein>
<dbReference type="OrthoDB" id="1328252at2759"/>
<proteinExistence type="predicted"/>
<keyword evidence="2" id="KW-1185">Reference proteome</keyword>
<dbReference type="AlphaFoldDB" id="A0A9J5Y3R9"/>
<comment type="caution">
    <text evidence="1">The sequence shown here is derived from an EMBL/GenBank/DDBJ whole genome shotgun (WGS) entry which is preliminary data.</text>
</comment>
<accession>A0A9J5Y3R9</accession>
<name>A0A9J5Y3R9_SOLCO</name>
<evidence type="ECO:0000313" key="2">
    <source>
        <dbReference type="Proteomes" id="UP000824120"/>
    </source>
</evidence>
<sequence length="169" mass="19256">MGKERYFGSKIVLMVRAFHLQTRTLDVVKRILDLIDYQGWGDLFLDTSLMIYELEVVEFYVNLNVIEDIVSTLYVKGVELVFDHLRLGEIFYIPTSGLAKYVWAKDENFLLTSKYSQVPAAPPHATSPVACLVNDLHVAKAQNIVLQSELETLHIDLVVSHGEFARLKD</sequence>
<organism evidence="1 2">
    <name type="scientific">Solanum commersonii</name>
    <name type="common">Commerson's wild potato</name>
    <name type="synonym">Commerson's nightshade</name>
    <dbReference type="NCBI Taxonomy" id="4109"/>
    <lineage>
        <taxon>Eukaryota</taxon>
        <taxon>Viridiplantae</taxon>
        <taxon>Streptophyta</taxon>
        <taxon>Embryophyta</taxon>
        <taxon>Tracheophyta</taxon>
        <taxon>Spermatophyta</taxon>
        <taxon>Magnoliopsida</taxon>
        <taxon>eudicotyledons</taxon>
        <taxon>Gunneridae</taxon>
        <taxon>Pentapetalae</taxon>
        <taxon>asterids</taxon>
        <taxon>lamiids</taxon>
        <taxon>Solanales</taxon>
        <taxon>Solanaceae</taxon>
        <taxon>Solanoideae</taxon>
        <taxon>Solaneae</taxon>
        <taxon>Solanum</taxon>
    </lineage>
</organism>
<gene>
    <name evidence="1" type="ORF">H5410_036523</name>
</gene>
<evidence type="ECO:0000313" key="1">
    <source>
        <dbReference type="EMBL" id="KAG5595291.1"/>
    </source>
</evidence>
<dbReference type="Proteomes" id="UP000824120">
    <property type="component" value="Chromosome 7"/>
</dbReference>
<dbReference type="EMBL" id="JACXVP010000007">
    <property type="protein sequence ID" value="KAG5595291.1"/>
    <property type="molecule type" value="Genomic_DNA"/>
</dbReference>